<dbReference type="Proteomes" id="UP000663823">
    <property type="component" value="Unassembled WGS sequence"/>
</dbReference>
<dbReference type="EMBL" id="CAJOAX010007805">
    <property type="protein sequence ID" value="CAF4018731.1"/>
    <property type="molecule type" value="Genomic_DNA"/>
</dbReference>
<reference evidence="1" key="1">
    <citation type="submission" date="2021-02" db="EMBL/GenBank/DDBJ databases">
        <authorList>
            <person name="Nowell W R."/>
        </authorList>
    </citation>
    <scope>NUCLEOTIDE SEQUENCE</scope>
</reference>
<sequence>MDPRHWNCSQVIQWLSSFNKNQHALDVFTIISNTGHVGYIIEVYYDINENGYEFVIKSTRKHEDDLKWMNRYVDHFKDNLIKRYLNKIKRLQEKTRNTRTKQQA</sequence>
<accession>A0A819PUQ4</accession>
<gene>
    <name evidence="1" type="ORF">OTI717_LOCUS29974</name>
</gene>
<dbReference type="AlphaFoldDB" id="A0A819PUQ4"/>
<evidence type="ECO:0000313" key="2">
    <source>
        <dbReference type="Proteomes" id="UP000663823"/>
    </source>
</evidence>
<comment type="caution">
    <text evidence="1">The sequence shown here is derived from an EMBL/GenBank/DDBJ whole genome shotgun (WGS) entry which is preliminary data.</text>
</comment>
<organism evidence="1 2">
    <name type="scientific">Rotaria sordida</name>
    <dbReference type="NCBI Taxonomy" id="392033"/>
    <lineage>
        <taxon>Eukaryota</taxon>
        <taxon>Metazoa</taxon>
        <taxon>Spiralia</taxon>
        <taxon>Gnathifera</taxon>
        <taxon>Rotifera</taxon>
        <taxon>Eurotatoria</taxon>
        <taxon>Bdelloidea</taxon>
        <taxon>Philodinida</taxon>
        <taxon>Philodinidae</taxon>
        <taxon>Rotaria</taxon>
    </lineage>
</organism>
<protein>
    <submittedName>
        <fullName evidence="1">Uncharacterized protein</fullName>
    </submittedName>
</protein>
<evidence type="ECO:0000313" key="1">
    <source>
        <dbReference type="EMBL" id="CAF4018731.1"/>
    </source>
</evidence>
<name>A0A819PUQ4_9BILA</name>
<proteinExistence type="predicted"/>